<keyword evidence="2" id="KW-1185">Reference proteome</keyword>
<accession>A0ABD3JEU5</accession>
<dbReference type="AlphaFoldDB" id="A0ABD3JEU5"/>
<organism evidence="1 2">
    <name type="scientific">Eucalyptus globulus</name>
    <name type="common">Tasmanian blue gum</name>
    <dbReference type="NCBI Taxonomy" id="34317"/>
    <lineage>
        <taxon>Eukaryota</taxon>
        <taxon>Viridiplantae</taxon>
        <taxon>Streptophyta</taxon>
        <taxon>Embryophyta</taxon>
        <taxon>Tracheophyta</taxon>
        <taxon>Spermatophyta</taxon>
        <taxon>Magnoliopsida</taxon>
        <taxon>eudicotyledons</taxon>
        <taxon>Gunneridae</taxon>
        <taxon>Pentapetalae</taxon>
        <taxon>rosids</taxon>
        <taxon>malvids</taxon>
        <taxon>Myrtales</taxon>
        <taxon>Myrtaceae</taxon>
        <taxon>Myrtoideae</taxon>
        <taxon>Eucalypteae</taxon>
        <taxon>Eucalyptus</taxon>
    </lineage>
</organism>
<name>A0ABD3JEU5_EUCGL</name>
<comment type="caution">
    <text evidence="1">The sequence shown here is derived from an EMBL/GenBank/DDBJ whole genome shotgun (WGS) entry which is preliminary data.</text>
</comment>
<proteinExistence type="predicted"/>
<dbReference type="EMBL" id="JBJKBG010000008">
    <property type="protein sequence ID" value="KAL3724536.1"/>
    <property type="molecule type" value="Genomic_DNA"/>
</dbReference>
<reference evidence="1 2" key="1">
    <citation type="submission" date="2024-11" db="EMBL/GenBank/DDBJ databases">
        <title>Chromosome-level genome assembly of Eucalyptus globulus Labill. provides insights into its genome evolution.</title>
        <authorList>
            <person name="Li X."/>
        </authorList>
    </citation>
    <scope>NUCLEOTIDE SEQUENCE [LARGE SCALE GENOMIC DNA]</scope>
    <source>
        <strain evidence="1">CL2024</strain>
        <tissue evidence="1">Fresh tender leaves</tissue>
    </source>
</reference>
<evidence type="ECO:0000313" key="2">
    <source>
        <dbReference type="Proteomes" id="UP001634007"/>
    </source>
</evidence>
<dbReference type="Proteomes" id="UP001634007">
    <property type="component" value="Unassembled WGS sequence"/>
</dbReference>
<gene>
    <name evidence="1" type="ORF">ACJRO7_029673</name>
</gene>
<evidence type="ECO:0000313" key="1">
    <source>
        <dbReference type="EMBL" id="KAL3724536.1"/>
    </source>
</evidence>
<protein>
    <submittedName>
        <fullName evidence="1">Uncharacterized protein</fullName>
    </submittedName>
</protein>
<sequence>MGSNMAALAIKAIVALQNVAKQGGYHKKGKTQKSPDLEVRFDDVAYGDDDDVKYGSKEFELKKSFALDGKAVRGTILFQLRSVRKMQRLSIKICLFRMKLSTFYESFKDGFYFINF</sequence>